<feature type="transmembrane region" description="Helical" evidence="1">
    <location>
        <begin position="62"/>
        <end position="86"/>
    </location>
</feature>
<name>A0A399CUX8_9BACT</name>
<dbReference type="GO" id="GO:0015209">
    <property type="term" value="F:cytosine transmembrane transporter activity"/>
    <property type="evidence" value="ECO:0007669"/>
    <property type="project" value="InterPro"/>
</dbReference>
<keyword evidence="3" id="KW-1185">Reference proteome</keyword>
<evidence type="ECO:0000256" key="1">
    <source>
        <dbReference type="SAM" id="Phobius"/>
    </source>
</evidence>
<dbReference type="RefSeq" id="WP_119351808.1">
    <property type="nucleotide sequence ID" value="NZ_QWET01000023.1"/>
</dbReference>
<feature type="transmembrane region" description="Helical" evidence="1">
    <location>
        <begin position="106"/>
        <end position="130"/>
    </location>
</feature>
<feature type="transmembrane region" description="Helical" evidence="1">
    <location>
        <begin position="431"/>
        <end position="452"/>
    </location>
</feature>
<dbReference type="OrthoDB" id="9770247at2"/>
<feature type="transmembrane region" description="Helical" evidence="1">
    <location>
        <begin position="183"/>
        <end position="202"/>
    </location>
</feature>
<dbReference type="PANTHER" id="PTHR30569">
    <property type="entry name" value="CYTOSINE TRANSPORTER CODB"/>
    <property type="match status" value="1"/>
</dbReference>
<protein>
    <recommendedName>
        <fullName evidence="4">Cytosine permease</fullName>
    </recommendedName>
</protein>
<keyword evidence="1" id="KW-0812">Transmembrane</keyword>
<dbReference type="GO" id="GO:0005886">
    <property type="term" value="C:plasma membrane"/>
    <property type="evidence" value="ECO:0007669"/>
    <property type="project" value="TreeGrafter"/>
</dbReference>
<evidence type="ECO:0000313" key="3">
    <source>
        <dbReference type="Proteomes" id="UP000266441"/>
    </source>
</evidence>
<dbReference type="Gene3D" id="1.10.4160.10">
    <property type="entry name" value="Hydantoin permease"/>
    <property type="match status" value="1"/>
</dbReference>
<keyword evidence="1" id="KW-0472">Membrane</keyword>
<comment type="caution">
    <text evidence="2">The sequence shown here is derived from an EMBL/GenBank/DDBJ whole genome shotgun (WGS) entry which is preliminary data.</text>
</comment>
<feature type="transmembrane region" description="Helical" evidence="1">
    <location>
        <begin position="229"/>
        <end position="249"/>
    </location>
</feature>
<keyword evidence="1" id="KW-1133">Transmembrane helix</keyword>
<dbReference type="AlphaFoldDB" id="A0A399CUX8"/>
<dbReference type="PANTHER" id="PTHR30569:SF0">
    <property type="entry name" value="CYTOSINE PERMEASE"/>
    <property type="match status" value="1"/>
</dbReference>
<reference evidence="2 3" key="1">
    <citation type="journal article" date="2015" name="Int. J. Syst. Evol. Microbiol.">
        <title>Mariniphaga sediminis sp. nov., isolated from coastal sediment.</title>
        <authorList>
            <person name="Wang F.Q."/>
            <person name="Shen Q.Y."/>
            <person name="Chen G.J."/>
            <person name="Du Z.J."/>
        </authorList>
    </citation>
    <scope>NUCLEOTIDE SEQUENCE [LARGE SCALE GENOMIC DNA]</scope>
    <source>
        <strain evidence="2 3">SY21</strain>
    </source>
</reference>
<feature type="transmembrane region" description="Helical" evidence="1">
    <location>
        <begin position="261"/>
        <end position="285"/>
    </location>
</feature>
<feature type="transmembrane region" description="Helical" evidence="1">
    <location>
        <begin position="150"/>
        <end position="171"/>
    </location>
</feature>
<dbReference type="InterPro" id="IPR030191">
    <property type="entry name" value="CodB"/>
</dbReference>
<gene>
    <name evidence="2" type="ORF">D1164_20665</name>
</gene>
<evidence type="ECO:0000313" key="2">
    <source>
        <dbReference type="EMBL" id="RIH63267.1"/>
    </source>
</evidence>
<feature type="transmembrane region" description="Helical" evidence="1">
    <location>
        <begin position="406"/>
        <end position="425"/>
    </location>
</feature>
<accession>A0A399CUX8</accession>
<feature type="transmembrane region" description="Helical" evidence="1">
    <location>
        <begin position="365"/>
        <end position="386"/>
    </location>
</feature>
<organism evidence="2 3">
    <name type="scientific">Mariniphaga sediminis</name>
    <dbReference type="NCBI Taxonomy" id="1628158"/>
    <lineage>
        <taxon>Bacteria</taxon>
        <taxon>Pseudomonadati</taxon>
        <taxon>Bacteroidota</taxon>
        <taxon>Bacteroidia</taxon>
        <taxon>Marinilabiliales</taxon>
        <taxon>Prolixibacteraceae</taxon>
        <taxon>Mariniphaga</taxon>
    </lineage>
</organism>
<proteinExistence type="predicted"/>
<evidence type="ECO:0008006" key="4">
    <source>
        <dbReference type="Google" id="ProtNLM"/>
    </source>
</evidence>
<sequence length="457" mass="49840">MKIAAISKKLDSLYEFDREPVNNKALQGLGNFLGTYAGEHVAGTEFVIGMLFVAHGVSVTDMFLGGLIGNILAVLSWALITAPIAVKVRLSLYWQLKKICGSVLVFLYNIINALMFCFLAGAMVAVSATAVGIPFDVKMPTLSDLYPSSVGWVVTVFAVGAVITTFAILGFEKLARFSKVAAPWMFFIFVAAAISSFPRLGIETDLSNFWEVANTKIWMGTAIPGQSQFTIWHVIFFTWFANAAMHLGMSDLTLLRYAKKWQYGYASAVGMFLGHYVAWIASGILYAAANSDAPGEVAYQAIGIAGALCVIVAGWTTANPTLYRAGLAFQVASPGWSRWKVTLLAGLITTLAALFPALVMKLLDFVALYGLVLIPMGGVIFADYYLMQKFGLKDYYAERMKINFNWAAGLTWFILLAAALAMNLIVGIELYFLPLPAWVLAIGLFVLLSKIYQKKIG</sequence>
<dbReference type="Proteomes" id="UP000266441">
    <property type="component" value="Unassembled WGS sequence"/>
</dbReference>
<feature type="transmembrane region" description="Helical" evidence="1">
    <location>
        <begin position="339"/>
        <end position="359"/>
    </location>
</feature>
<dbReference type="EMBL" id="QWET01000023">
    <property type="protein sequence ID" value="RIH63267.1"/>
    <property type="molecule type" value="Genomic_DNA"/>
</dbReference>
<feature type="transmembrane region" description="Helical" evidence="1">
    <location>
        <begin position="297"/>
        <end position="318"/>
    </location>
</feature>